<dbReference type="AlphaFoldDB" id="A0AAV3XL83"/>
<feature type="region of interest" description="Disordered" evidence="1">
    <location>
        <begin position="74"/>
        <end position="117"/>
    </location>
</feature>
<proteinExistence type="predicted"/>
<feature type="chain" id="PRO_5043730235" evidence="2">
    <location>
        <begin position="24"/>
        <end position="117"/>
    </location>
</feature>
<organism evidence="3 4">
    <name type="scientific">Microseira wollei NIES-4236</name>
    <dbReference type="NCBI Taxonomy" id="2530354"/>
    <lineage>
        <taxon>Bacteria</taxon>
        <taxon>Bacillati</taxon>
        <taxon>Cyanobacteriota</taxon>
        <taxon>Cyanophyceae</taxon>
        <taxon>Oscillatoriophycideae</taxon>
        <taxon>Aerosakkonematales</taxon>
        <taxon>Aerosakkonemataceae</taxon>
        <taxon>Microseira</taxon>
    </lineage>
</organism>
<name>A0AAV3XL83_9CYAN</name>
<sequence>MKTRILSLTALLLSVGIAAPAMAQIPNSSFGSLQKHHPDFFEQGRQQFEREISRIQQQPKDCAPILIIRDIAPMPPDFNPFVTEDPSKSPNQTASTNQEQAASTNQEQVPANMQPNN</sequence>
<feature type="compositionally biased region" description="Polar residues" evidence="1">
    <location>
        <begin position="88"/>
        <end position="117"/>
    </location>
</feature>
<protein>
    <submittedName>
        <fullName evidence="3">Uncharacterized protein</fullName>
    </submittedName>
</protein>
<dbReference type="Proteomes" id="UP001050975">
    <property type="component" value="Unassembled WGS sequence"/>
</dbReference>
<evidence type="ECO:0000313" key="3">
    <source>
        <dbReference type="EMBL" id="GET43083.1"/>
    </source>
</evidence>
<feature type="signal peptide" evidence="2">
    <location>
        <begin position="1"/>
        <end position="23"/>
    </location>
</feature>
<evidence type="ECO:0000256" key="1">
    <source>
        <dbReference type="SAM" id="MobiDB-lite"/>
    </source>
</evidence>
<keyword evidence="2" id="KW-0732">Signal</keyword>
<accession>A0AAV3XL83</accession>
<dbReference type="RefSeq" id="WP_226591528.1">
    <property type="nucleotide sequence ID" value="NZ_BLAY01000198.1"/>
</dbReference>
<evidence type="ECO:0000256" key="2">
    <source>
        <dbReference type="SAM" id="SignalP"/>
    </source>
</evidence>
<gene>
    <name evidence="3" type="ORF">MiSe_79030</name>
</gene>
<dbReference type="EMBL" id="BLAY01000198">
    <property type="protein sequence ID" value="GET43083.1"/>
    <property type="molecule type" value="Genomic_DNA"/>
</dbReference>
<keyword evidence="4" id="KW-1185">Reference proteome</keyword>
<reference evidence="3" key="1">
    <citation type="submission" date="2019-10" db="EMBL/GenBank/DDBJ databases">
        <title>Draft genome sequece of Microseira wollei NIES-4236.</title>
        <authorList>
            <person name="Yamaguchi H."/>
            <person name="Suzuki S."/>
            <person name="Kawachi M."/>
        </authorList>
    </citation>
    <scope>NUCLEOTIDE SEQUENCE</scope>
    <source>
        <strain evidence="3">NIES-4236</strain>
    </source>
</reference>
<evidence type="ECO:0000313" key="4">
    <source>
        <dbReference type="Proteomes" id="UP001050975"/>
    </source>
</evidence>
<comment type="caution">
    <text evidence="3">The sequence shown here is derived from an EMBL/GenBank/DDBJ whole genome shotgun (WGS) entry which is preliminary data.</text>
</comment>